<protein>
    <submittedName>
        <fullName evidence="2">Uncharacterized protein</fullName>
    </submittedName>
</protein>
<comment type="caution">
    <text evidence="2">The sequence shown here is derived from an EMBL/GenBank/DDBJ whole genome shotgun (WGS) entry which is preliminary data.</text>
</comment>
<gene>
    <name evidence="2" type="ORF">GE061_002986</name>
</gene>
<organism evidence="2 3">
    <name type="scientific">Apolygus lucorum</name>
    <name type="common">Small green plant bug</name>
    <name type="synonym">Lygocoris lucorum</name>
    <dbReference type="NCBI Taxonomy" id="248454"/>
    <lineage>
        <taxon>Eukaryota</taxon>
        <taxon>Metazoa</taxon>
        <taxon>Ecdysozoa</taxon>
        <taxon>Arthropoda</taxon>
        <taxon>Hexapoda</taxon>
        <taxon>Insecta</taxon>
        <taxon>Pterygota</taxon>
        <taxon>Neoptera</taxon>
        <taxon>Paraneoptera</taxon>
        <taxon>Hemiptera</taxon>
        <taxon>Heteroptera</taxon>
        <taxon>Panheteroptera</taxon>
        <taxon>Cimicomorpha</taxon>
        <taxon>Miridae</taxon>
        <taxon>Mirini</taxon>
        <taxon>Apolygus</taxon>
    </lineage>
</organism>
<accession>A0A6A4JLY8</accession>
<feature type="region of interest" description="Disordered" evidence="1">
    <location>
        <begin position="138"/>
        <end position="171"/>
    </location>
</feature>
<reference evidence="2" key="1">
    <citation type="journal article" date="2021" name="Mol. Ecol. Resour.">
        <title>Apolygus lucorum genome provides insights into omnivorousness and mesophyll feeding.</title>
        <authorList>
            <person name="Liu Y."/>
            <person name="Liu H."/>
            <person name="Wang H."/>
            <person name="Huang T."/>
            <person name="Liu B."/>
            <person name="Yang B."/>
            <person name="Yin L."/>
            <person name="Li B."/>
            <person name="Zhang Y."/>
            <person name="Zhang S."/>
            <person name="Jiang F."/>
            <person name="Zhang X."/>
            <person name="Ren Y."/>
            <person name="Wang B."/>
            <person name="Wang S."/>
            <person name="Lu Y."/>
            <person name="Wu K."/>
            <person name="Fan W."/>
            <person name="Wang G."/>
        </authorList>
    </citation>
    <scope>NUCLEOTIDE SEQUENCE</scope>
    <source>
        <strain evidence="2">12Hb</strain>
    </source>
</reference>
<dbReference type="EMBL" id="WIXP02000011">
    <property type="protein sequence ID" value="KAF6202588.1"/>
    <property type="molecule type" value="Genomic_DNA"/>
</dbReference>
<dbReference type="AlphaFoldDB" id="A0A6A4JLY8"/>
<name>A0A6A4JLY8_APOLU</name>
<proteinExistence type="predicted"/>
<feature type="compositionally biased region" description="Basic residues" evidence="1">
    <location>
        <begin position="148"/>
        <end position="171"/>
    </location>
</feature>
<evidence type="ECO:0000313" key="2">
    <source>
        <dbReference type="EMBL" id="KAF6202588.1"/>
    </source>
</evidence>
<keyword evidence="3" id="KW-1185">Reference proteome</keyword>
<evidence type="ECO:0000313" key="3">
    <source>
        <dbReference type="Proteomes" id="UP000466442"/>
    </source>
</evidence>
<sequence length="171" mass="19418">MGFTRISSAANAPCDKTPFLHLLDHFVDLTGATREAPRHRRLPVELDDTLIDVGEADLNLMKFYQALMKKEFRDLPALYNKLEEDRVKIKSDIQRLQNANIPDDGAKSLMKLMTVQLDESLFKINGLLPFEAKLTTENDSSVELKSKNGVKTRNPKHKTPNQKNKKMTAKP</sequence>
<dbReference type="Proteomes" id="UP000466442">
    <property type="component" value="Unassembled WGS sequence"/>
</dbReference>
<evidence type="ECO:0000256" key="1">
    <source>
        <dbReference type="SAM" id="MobiDB-lite"/>
    </source>
</evidence>